<comment type="subcellular location">
    <subcellularLocation>
        <location evidence="1">Cell membrane</location>
        <topology evidence="1">Single-pass membrane protein</topology>
    </subcellularLocation>
    <subcellularLocation>
        <location evidence="7">Cell membrane</location>
        <topology evidence="7">Single-pass type II membrane protein</topology>
    </subcellularLocation>
</comment>
<gene>
    <name evidence="8" type="ORF">Mal4_25010</name>
</gene>
<evidence type="ECO:0000256" key="1">
    <source>
        <dbReference type="ARBA" id="ARBA00004162"/>
    </source>
</evidence>
<evidence type="ECO:0000313" key="9">
    <source>
        <dbReference type="Proteomes" id="UP000320496"/>
    </source>
</evidence>
<keyword evidence="4 7" id="KW-0812">Transmembrane</keyword>
<dbReference type="Pfam" id="PF02472">
    <property type="entry name" value="ExbD"/>
    <property type="match status" value="1"/>
</dbReference>
<dbReference type="KEGG" id="mri:Mal4_25010"/>
<keyword evidence="6" id="KW-0472">Membrane</keyword>
<keyword evidence="7" id="KW-0813">Transport</keyword>
<protein>
    <submittedName>
        <fullName evidence="8">Biopolymer transport protein ExbD/TolR</fullName>
    </submittedName>
</protein>
<proteinExistence type="inferred from homology"/>
<keyword evidence="3" id="KW-1003">Cell membrane</keyword>
<name>A0A517Z6S3_9PLAN</name>
<evidence type="ECO:0000256" key="5">
    <source>
        <dbReference type="ARBA" id="ARBA00022989"/>
    </source>
</evidence>
<dbReference type="GO" id="GO:0005886">
    <property type="term" value="C:plasma membrane"/>
    <property type="evidence" value="ECO:0007669"/>
    <property type="project" value="UniProtKB-SubCell"/>
</dbReference>
<evidence type="ECO:0000256" key="7">
    <source>
        <dbReference type="RuleBase" id="RU003879"/>
    </source>
</evidence>
<dbReference type="InterPro" id="IPR003400">
    <property type="entry name" value="ExbD"/>
</dbReference>
<evidence type="ECO:0000256" key="6">
    <source>
        <dbReference type="ARBA" id="ARBA00023136"/>
    </source>
</evidence>
<accession>A0A517Z6S3</accession>
<sequence length="160" mass="17962">MRIKRAGSSVVEADMTPMIDMTFQLIAFFMIVTNFEQTQADERVKLPADQLARPPLVPREDELVLNIGFIRNAQGEKVDPDPFVFLGDENVRVLDYGPYLKQERQVAELKHGDGAHKNMTVVIRADSEVPTGLVQELIKLAQEAGFEKFAFKAKSDEEPG</sequence>
<dbReference type="Gene3D" id="3.30.420.270">
    <property type="match status" value="1"/>
</dbReference>
<dbReference type="PANTHER" id="PTHR30558:SF3">
    <property type="entry name" value="BIOPOLYMER TRANSPORT PROTEIN EXBD-RELATED"/>
    <property type="match status" value="1"/>
</dbReference>
<evidence type="ECO:0000256" key="4">
    <source>
        <dbReference type="ARBA" id="ARBA00022692"/>
    </source>
</evidence>
<keyword evidence="9" id="KW-1185">Reference proteome</keyword>
<dbReference type="OrthoDB" id="284492at2"/>
<dbReference type="EMBL" id="CP036275">
    <property type="protein sequence ID" value="QDU38177.1"/>
    <property type="molecule type" value="Genomic_DNA"/>
</dbReference>
<evidence type="ECO:0000313" key="8">
    <source>
        <dbReference type="EMBL" id="QDU38177.1"/>
    </source>
</evidence>
<dbReference type="RefSeq" id="WP_145369489.1">
    <property type="nucleotide sequence ID" value="NZ_CP036275.1"/>
</dbReference>
<dbReference type="GO" id="GO:0015031">
    <property type="term" value="P:protein transport"/>
    <property type="evidence" value="ECO:0007669"/>
    <property type="project" value="UniProtKB-KW"/>
</dbReference>
<keyword evidence="5" id="KW-1133">Transmembrane helix</keyword>
<keyword evidence="7" id="KW-0653">Protein transport</keyword>
<dbReference type="PANTHER" id="PTHR30558">
    <property type="entry name" value="EXBD MEMBRANE COMPONENT OF PMF-DRIVEN MACROMOLECULE IMPORT SYSTEM"/>
    <property type="match status" value="1"/>
</dbReference>
<reference evidence="8 9" key="1">
    <citation type="submission" date="2019-02" db="EMBL/GenBank/DDBJ databases">
        <title>Deep-cultivation of Planctomycetes and their phenomic and genomic characterization uncovers novel biology.</title>
        <authorList>
            <person name="Wiegand S."/>
            <person name="Jogler M."/>
            <person name="Boedeker C."/>
            <person name="Pinto D."/>
            <person name="Vollmers J."/>
            <person name="Rivas-Marin E."/>
            <person name="Kohn T."/>
            <person name="Peeters S.H."/>
            <person name="Heuer A."/>
            <person name="Rast P."/>
            <person name="Oberbeckmann S."/>
            <person name="Bunk B."/>
            <person name="Jeske O."/>
            <person name="Meyerdierks A."/>
            <person name="Storesund J.E."/>
            <person name="Kallscheuer N."/>
            <person name="Luecker S."/>
            <person name="Lage O.M."/>
            <person name="Pohl T."/>
            <person name="Merkel B.J."/>
            <person name="Hornburger P."/>
            <person name="Mueller R.-W."/>
            <person name="Bruemmer F."/>
            <person name="Labrenz M."/>
            <person name="Spormann A.M."/>
            <person name="Op den Camp H."/>
            <person name="Overmann J."/>
            <person name="Amann R."/>
            <person name="Jetten M.S.M."/>
            <person name="Mascher T."/>
            <person name="Medema M.H."/>
            <person name="Devos D.P."/>
            <person name="Kaster A.-K."/>
            <person name="Ovreas L."/>
            <person name="Rohde M."/>
            <person name="Galperin M.Y."/>
            <person name="Jogler C."/>
        </authorList>
    </citation>
    <scope>NUCLEOTIDE SEQUENCE [LARGE SCALE GENOMIC DNA]</scope>
    <source>
        <strain evidence="8 9">Mal4</strain>
    </source>
</reference>
<evidence type="ECO:0000256" key="2">
    <source>
        <dbReference type="ARBA" id="ARBA00005811"/>
    </source>
</evidence>
<comment type="similarity">
    <text evidence="2 7">Belongs to the ExbD/TolR family.</text>
</comment>
<dbReference type="Proteomes" id="UP000320496">
    <property type="component" value="Chromosome"/>
</dbReference>
<dbReference type="AlphaFoldDB" id="A0A517Z6S3"/>
<dbReference type="GO" id="GO:0022857">
    <property type="term" value="F:transmembrane transporter activity"/>
    <property type="evidence" value="ECO:0007669"/>
    <property type="project" value="InterPro"/>
</dbReference>
<organism evidence="8 9">
    <name type="scientific">Maioricimonas rarisocia</name>
    <dbReference type="NCBI Taxonomy" id="2528026"/>
    <lineage>
        <taxon>Bacteria</taxon>
        <taxon>Pseudomonadati</taxon>
        <taxon>Planctomycetota</taxon>
        <taxon>Planctomycetia</taxon>
        <taxon>Planctomycetales</taxon>
        <taxon>Planctomycetaceae</taxon>
        <taxon>Maioricimonas</taxon>
    </lineage>
</organism>
<evidence type="ECO:0000256" key="3">
    <source>
        <dbReference type="ARBA" id="ARBA00022475"/>
    </source>
</evidence>